<accession>A0A8S1HCJ9</accession>
<keyword evidence="1" id="KW-0812">Transmembrane</keyword>
<keyword evidence="1" id="KW-1133">Transmembrane helix</keyword>
<reference evidence="2" key="1">
    <citation type="submission" date="2020-10" db="EMBL/GenBank/DDBJ databases">
        <authorList>
            <person name="Kikuchi T."/>
        </authorList>
    </citation>
    <scope>NUCLEOTIDE SEQUENCE</scope>
    <source>
        <strain evidence="2">NKZ352</strain>
    </source>
</reference>
<feature type="transmembrane region" description="Helical" evidence="1">
    <location>
        <begin position="12"/>
        <end position="35"/>
    </location>
</feature>
<evidence type="ECO:0000256" key="1">
    <source>
        <dbReference type="SAM" id="Phobius"/>
    </source>
</evidence>
<keyword evidence="3" id="KW-1185">Reference proteome</keyword>
<comment type="caution">
    <text evidence="2">The sequence shown here is derived from an EMBL/GenBank/DDBJ whole genome shotgun (WGS) entry which is preliminary data.</text>
</comment>
<dbReference type="AlphaFoldDB" id="A0A8S1HCJ9"/>
<keyword evidence="1" id="KW-0472">Membrane</keyword>
<gene>
    <name evidence="2" type="ORF">CAUJ_LOCUS8140</name>
</gene>
<feature type="transmembrane region" description="Helical" evidence="1">
    <location>
        <begin position="146"/>
        <end position="168"/>
    </location>
</feature>
<organism evidence="2 3">
    <name type="scientific">Caenorhabditis auriculariae</name>
    <dbReference type="NCBI Taxonomy" id="2777116"/>
    <lineage>
        <taxon>Eukaryota</taxon>
        <taxon>Metazoa</taxon>
        <taxon>Ecdysozoa</taxon>
        <taxon>Nematoda</taxon>
        <taxon>Chromadorea</taxon>
        <taxon>Rhabditida</taxon>
        <taxon>Rhabditina</taxon>
        <taxon>Rhabditomorpha</taxon>
        <taxon>Rhabditoidea</taxon>
        <taxon>Rhabditidae</taxon>
        <taxon>Peloderinae</taxon>
        <taxon>Caenorhabditis</taxon>
    </lineage>
</organism>
<dbReference type="EMBL" id="CAJGYM010000026">
    <property type="protein sequence ID" value="CAD6192221.1"/>
    <property type="molecule type" value="Genomic_DNA"/>
</dbReference>
<name>A0A8S1HCJ9_9PELO</name>
<feature type="transmembrane region" description="Helical" evidence="1">
    <location>
        <begin position="78"/>
        <end position="108"/>
    </location>
</feature>
<sequence>MTRTLPFWIQYYYNVYFIPCAIHLIYEIAVLGLAIRVYAENTSNIHMAFYCVLVFCVGLLFVSLATNYMYRSVKTYKFVVGSQVVVIVASLLNVTYILCLLFEIVVAFQDKNVEPCWRLGVHDLVKPENCDSACLEESCEAAVWSLFLQVVVDLAVSVVAVATHGYFFKFSWNFAAQAKAEHVRRKSMAALNLRVNS</sequence>
<proteinExistence type="predicted"/>
<protein>
    <submittedName>
        <fullName evidence="2">Uncharacterized protein</fullName>
    </submittedName>
</protein>
<feature type="transmembrane region" description="Helical" evidence="1">
    <location>
        <begin position="47"/>
        <end position="66"/>
    </location>
</feature>
<evidence type="ECO:0000313" key="3">
    <source>
        <dbReference type="Proteomes" id="UP000835052"/>
    </source>
</evidence>
<evidence type="ECO:0000313" key="2">
    <source>
        <dbReference type="EMBL" id="CAD6192221.1"/>
    </source>
</evidence>
<dbReference type="Proteomes" id="UP000835052">
    <property type="component" value="Unassembled WGS sequence"/>
</dbReference>